<protein>
    <recommendedName>
        <fullName evidence="6">DNA-binding response regulator</fullName>
    </recommendedName>
</protein>
<dbReference type="InterPro" id="IPR001789">
    <property type="entry name" value="Sig_transdc_resp-reg_receiver"/>
</dbReference>
<reference evidence="4 5" key="1">
    <citation type="submission" date="2017-01" db="EMBL/GenBank/DDBJ databases">
        <title>A new Hymenobacter.</title>
        <authorList>
            <person name="Liang Y."/>
            <person name="Feng F."/>
        </authorList>
    </citation>
    <scope>NUCLEOTIDE SEQUENCE [LARGE SCALE GENOMIC DNA]</scope>
    <source>
        <strain evidence="4">MIMBbqt21</strain>
    </source>
</reference>
<dbReference type="PANTHER" id="PTHR37299">
    <property type="entry name" value="TRANSCRIPTIONAL REGULATOR-RELATED"/>
    <property type="match status" value="1"/>
</dbReference>
<dbReference type="InterPro" id="IPR046947">
    <property type="entry name" value="LytR-like"/>
</dbReference>
<feature type="modified residue" description="4-aspartylphosphate" evidence="1">
    <location>
        <position position="54"/>
    </location>
</feature>
<dbReference type="SUPFAM" id="SSF52172">
    <property type="entry name" value="CheY-like"/>
    <property type="match status" value="1"/>
</dbReference>
<evidence type="ECO:0000313" key="5">
    <source>
        <dbReference type="Proteomes" id="UP000194873"/>
    </source>
</evidence>
<evidence type="ECO:0008006" key="6">
    <source>
        <dbReference type="Google" id="ProtNLM"/>
    </source>
</evidence>
<dbReference type="PANTHER" id="PTHR37299:SF1">
    <property type="entry name" value="STAGE 0 SPORULATION PROTEIN A HOMOLOG"/>
    <property type="match status" value="1"/>
</dbReference>
<dbReference type="Pfam" id="PF00072">
    <property type="entry name" value="Response_reg"/>
    <property type="match status" value="1"/>
</dbReference>
<dbReference type="SMART" id="SM00448">
    <property type="entry name" value="REC"/>
    <property type="match status" value="1"/>
</dbReference>
<comment type="caution">
    <text evidence="4">The sequence shown here is derived from an EMBL/GenBank/DDBJ whole genome shotgun (WGS) entry which is preliminary data.</text>
</comment>
<feature type="domain" description="Response regulatory" evidence="2">
    <location>
        <begin position="2"/>
        <end position="114"/>
    </location>
</feature>
<dbReference type="GO" id="GO:0003677">
    <property type="term" value="F:DNA binding"/>
    <property type="evidence" value="ECO:0007669"/>
    <property type="project" value="InterPro"/>
</dbReference>
<dbReference type="AlphaFoldDB" id="A0A243W7M7"/>
<proteinExistence type="predicted"/>
<evidence type="ECO:0000259" key="2">
    <source>
        <dbReference type="PROSITE" id="PS50110"/>
    </source>
</evidence>
<dbReference type="OrthoDB" id="646623at2"/>
<dbReference type="GO" id="GO:0000156">
    <property type="term" value="F:phosphorelay response regulator activity"/>
    <property type="evidence" value="ECO:0007669"/>
    <property type="project" value="InterPro"/>
</dbReference>
<gene>
    <name evidence="4" type="ORF">BXP70_23130</name>
</gene>
<dbReference type="RefSeq" id="WP_086596490.1">
    <property type="nucleotide sequence ID" value="NZ_MTSE01000019.1"/>
</dbReference>
<dbReference type="Gene3D" id="3.40.50.2300">
    <property type="match status" value="1"/>
</dbReference>
<keyword evidence="1" id="KW-0597">Phosphoprotein</keyword>
<evidence type="ECO:0000256" key="1">
    <source>
        <dbReference type="PROSITE-ProRule" id="PRU00169"/>
    </source>
</evidence>
<dbReference type="Pfam" id="PF04397">
    <property type="entry name" value="LytTR"/>
    <property type="match status" value="1"/>
</dbReference>
<sequence length="260" mass="30028">MKTIIIEDEDLAAQHLQSLLRKHPAVEIEAVLPSVAEAVDWLLNNPAPELIFADIQLDDGLSFEIFDAVPVRSPIIFTTSFDEYALQSFALLSLDYLLKPIQAADIARALEKHTYWLSKATTQEKVQDSDAQLLKMQQLLEQLAPTQSRYRHRLLVTAGEELLPVAVDDIAYFYTLHDIVYLVRHDGRKFPLENKLEQLEKQIDPALFFRLNRQYLASLKAIDRIYSYFAGKLKIDLLPPRQEEVLVSRDRVPLFKRWLQ</sequence>
<dbReference type="Gene3D" id="2.40.50.1020">
    <property type="entry name" value="LytTr DNA-binding domain"/>
    <property type="match status" value="1"/>
</dbReference>
<dbReference type="Proteomes" id="UP000194873">
    <property type="component" value="Unassembled WGS sequence"/>
</dbReference>
<dbReference type="InterPro" id="IPR007492">
    <property type="entry name" value="LytTR_DNA-bd_dom"/>
</dbReference>
<accession>A0A243W7M7</accession>
<dbReference type="EMBL" id="MTSE01000019">
    <property type="protein sequence ID" value="OUJ71058.1"/>
    <property type="molecule type" value="Genomic_DNA"/>
</dbReference>
<dbReference type="InterPro" id="IPR011006">
    <property type="entry name" value="CheY-like_superfamily"/>
</dbReference>
<dbReference type="SMART" id="SM00850">
    <property type="entry name" value="LytTR"/>
    <property type="match status" value="1"/>
</dbReference>
<keyword evidence="5" id="KW-1185">Reference proteome</keyword>
<organism evidence="4 5">
    <name type="scientific">Hymenobacter crusticola</name>
    <dbReference type="NCBI Taxonomy" id="1770526"/>
    <lineage>
        <taxon>Bacteria</taxon>
        <taxon>Pseudomonadati</taxon>
        <taxon>Bacteroidota</taxon>
        <taxon>Cytophagia</taxon>
        <taxon>Cytophagales</taxon>
        <taxon>Hymenobacteraceae</taxon>
        <taxon>Hymenobacter</taxon>
    </lineage>
</organism>
<feature type="domain" description="HTH LytTR-type" evidence="3">
    <location>
        <begin position="154"/>
        <end position="260"/>
    </location>
</feature>
<evidence type="ECO:0000313" key="4">
    <source>
        <dbReference type="EMBL" id="OUJ71058.1"/>
    </source>
</evidence>
<name>A0A243W7M7_9BACT</name>
<dbReference type="PROSITE" id="PS50110">
    <property type="entry name" value="RESPONSE_REGULATORY"/>
    <property type="match status" value="1"/>
</dbReference>
<dbReference type="PROSITE" id="PS50930">
    <property type="entry name" value="HTH_LYTTR"/>
    <property type="match status" value="1"/>
</dbReference>
<evidence type="ECO:0000259" key="3">
    <source>
        <dbReference type="PROSITE" id="PS50930"/>
    </source>
</evidence>